<keyword evidence="5" id="KW-0779">Telomere</keyword>
<evidence type="ECO:0000256" key="1">
    <source>
        <dbReference type="ARBA" id="ARBA00004123"/>
    </source>
</evidence>
<gene>
    <name evidence="10" type="ORF">PHSY_003972</name>
</gene>
<dbReference type="PANTHER" id="PTHR13989">
    <property type="entry name" value="REPLICATION PROTEIN A-RELATED"/>
    <property type="match status" value="1"/>
</dbReference>
<dbReference type="Gene3D" id="2.40.50.140">
    <property type="entry name" value="Nucleic acid-binding proteins"/>
    <property type="match status" value="1"/>
</dbReference>
<dbReference type="AlphaFoldDB" id="R9P5A0"/>
<sequence length="520" mass="58647">MRHFSLRQVSENDAVRLYEWTERDPSAVLKCTCQQVRSMKTLPELSYAIGGQTLFLHHERPALRAEVYGMVVGVTAKEDQVHYEVDDGTSVLRIVETRKSLSRRTKSLADQAGAVAAASCGIPECYIMPPQPQASTSANRLDNPAPAAFLPSMAPRFKVADIIGCAGKIQIDRGGQRYLLADRMALCDDINMESYHQRDVIKSEIELYRRPFDWNMVELAKTEPAARQSASRRLLRKPLLRVLRSDVSPDANSVTAPAMHDDAEPKMDRSHRRRLPEELARKLLSGGTAYPSPPESSSMSSPSLPRSSEPSILSRSSESNPRQLRAPTKVPDRNLTESYFQLQIQQHISQHYRSQPFSVSDLRSDSVLSTLAQRLVRIRLQHRLASRSNGAMHSINSGTSEQQLDKIHRLFEWAVRKMMQDGFVTLADANCSERSGTFRHSNDGSCETYRLVTPEYLLRPLQTLLGNKTFMSPDDAAIQDVEQLATRLRILDDRFRNVDRCLVQDSLALYRARCTPIVID</sequence>
<dbReference type="STRING" id="1305764.R9P5A0"/>
<proteinExistence type="predicted"/>
<dbReference type="eggNOG" id="ENOG502RY83">
    <property type="taxonomic scope" value="Eukaryota"/>
</dbReference>
<keyword evidence="11" id="KW-1185">Reference proteome</keyword>
<dbReference type="RefSeq" id="XP_012189979.1">
    <property type="nucleotide sequence ID" value="XM_012334589.1"/>
</dbReference>
<feature type="compositionally biased region" description="Low complexity" evidence="9">
    <location>
        <begin position="295"/>
        <end position="322"/>
    </location>
</feature>
<dbReference type="PANTHER" id="PTHR13989:SF33">
    <property type="entry name" value="CST COMPLEX SUBUNIT STN1"/>
    <property type="match status" value="1"/>
</dbReference>
<evidence type="ECO:0000256" key="3">
    <source>
        <dbReference type="ARBA" id="ARBA00017411"/>
    </source>
</evidence>
<dbReference type="InterPro" id="IPR012340">
    <property type="entry name" value="NA-bd_OB-fold"/>
</dbReference>
<feature type="compositionally biased region" description="Basic and acidic residues" evidence="9">
    <location>
        <begin position="259"/>
        <end position="268"/>
    </location>
</feature>
<dbReference type="InterPro" id="IPR040260">
    <property type="entry name" value="RFA2-like"/>
</dbReference>
<dbReference type="GO" id="GO:0003677">
    <property type="term" value="F:DNA binding"/>
    <property type="evidence" value="ECO:0007669"/>
    <property type="project" value="UniProtKB-KW"/>
</dbReference>
<organism evidence="10 11">
    <name type="scientific">Pseudozyma hubeiensis (strain SY62)</name>
    <name type="common">Yeast</name>
    <dbReference type="NCBI Taxonomy" id="1305764"/>
    <lineage>
        <taxon>Eukaryota</taxon>
        <taxon>Fungi</taxon>
        <taxon>Dikarya</taxon>
        <taxon>Basidiomycota</taxon>
        <taxon>Ustilaginomycotina</taxon>
        <taxon>Ustilaginomycetes</taxon>
        <taxon>Ustilaginales</taxon>
        <taxon>Ustilaginaceae</taxon>
        <taxon>Pseudozyma</taxon>
    </lineage>
</organism>
<accession>R9P5A0</accession>
<evidence type="ECO:0000256" key="7">
    <source>
        <dbReference type="ARBA" id="ARBA00023242"/>
    </source>
</evidence>
<dbReference type="Proteomes" id="UP000014071">
    <property type="component" value="Unassembled WGS sequence"/>
</dbReference>
<reference evidence="11" key="1">
    <citation type="journal article" date="2013" name="Genome Announc.">
        <title>Draft genome sequence of the basidiomycetous yeast-like fungus Pseudozyma hubeiensis SY62, which produces an abundant amount of the biosurfactant mannosylerythritol lipids.</title>
        <authorList>
            <person name="Konishi M."/>
            <person name="Hatada Y."/>
            <person name="Horiuchi J."/>
        </authorList>
    </citation>
    <scope>NUCLEOTIDE SEQUENCE [LARGE SCALE GENOMIC DNA]</scope>
    <source>
        <strain evidence="11">SY62</strain>
    </source>
</reference>
<keyword evidence="6" id="KW-0238">DNA-binding</keyword>
<dbReference type="EMBL" id="DF238801">
    <property type="protein sequence ID" value="GAC96392.1"/>
    <property type="molecule type" value="Genomic_DNA"/>
</dbReference>
<feature type="region of interest" description="Disordered" evidence="9">
    <location>
        <begin position="285"/>
        <end position="332"/>
    </location>
</feature>
<dbReference type="HOGENOM" id="CLU_523956_0_0_1"/>
<comment type="subcellular location">
    <subcellularLocation>
        <location evidence="2">Chromosome</location>
        <location evidence="2">Telomere</location>
    </subcellularLocation>
    <subcellularLocation>
        <location evidence="1">Nucleus</location>
    </subcellularLocation>
</comment>
<keyword evidence="4" id="KW-0158">Chromosome</keyword>
<name>R9P5A0_PSEHS</name>
<evidence type="ECO:0000256" key="2">
    <source>
        <dbReference type="ARBA" id="ARBA00004574"/>
    </source>
</evidence>
<evidence type="ECO:0000313" key="11">
    <source>
        <dbReference type="Proteomes" id="UP000014071"/>
    </source>
</evidence>
<evidence type="ECO:0000256" key="8">
    <source>
        <dbReference type="ARBA" id="ARBA00030039"/>
    </source>
</evidence>
<evidence type="ECO:0000256" key="5">
    <source>
        <dbReference type="ARBA" id="ARBA00022895"/>
    </source>
</evidence>
<feature type="region of interest" description="Disordered" evidence="9">
    <location>
        <begin position="250"/>
        <end position="273"/>
    </location>
</feature>
<dbReference type="GeneID" id="24109258"/>
<protein>
    <recommendedName>
        <fullName evidence="3">CST complex subunit STN1</fullName>
    </recommendedName>
    <alternativeName>
        <fullName evidence="8">Suppressor of cdc thirteen homolog</fullName>
    </alternativeName>
</protein>
<dbReference type="GO" id="GO:0000781">
    <property type="term" value="C:chromosome, telomeric region"/>
    <property type="evidence" value="ECO:0007669"/>
    <property type="project" value="UniProtKB-SubCell"/>
</dbReference>
<evidence type="ECO:0000256" key="9">
    <source>
        <dbReference type="SAM" id="MobiDB-lite"/>
    </source>
</evidence>
<evidence type="ECO:0000256" key="6">
    <source>
        <dbReference type="ARBA" id="ARBA00023125"/>
    </source>
</evidence>
<dbReference type="OrthoDB" id="77828at2759"/>
<dbReference type="GO" id="GO:0005634">
    <property type="term" value="C:nucleus"/>
    <property type="evidence" value="ECO:0007669"/>
    <property type="project" value="UniProtKB-SubCell"/>
</dbReference>
<evidence type="ECO:0000256" key="4">
    <source>
        <dbReference type="ARBA" id="ARBA00022454"/>
    </source>
</evidence>
<evidence type="ECO:0000313" key="10">
    <source>
        <dbReference type="EMBL" id="GAC96392.1"/>
    </source>
</evidence>
<keyword evidence="7" id="KW-0539">Nucleus</keyword>